<protein>
    <submittedName>
        <fullName evidence="1">Uncharacterized protein</fullName>
    </submittedName>
</protein>
<comment type="caution">
    <text evidence="1">The sequence shown here is derived from an EMBL/GenBank/DDBJ whole genome shotgun (WGS) entry which is preliminary data.</text>
</comment>
<evidence type="ECO:0000313" key="2">
    <source>
        <dbReference type="Proteomes" id="UP000024547"/>
    </source>
</evidence>
<dbReference type="EMBL" id="AWFH01000056">
    <property type="protein sequence ID" value="KCZ58625.1"/>
    <property type="molecule type" value="Genomic_DNA"/>
</dbReference>
<gene>
    <name evidence="1" type="ORF">HY36_09610</name>
</gene>
<dbReference type="Proteomes" id="UP000024547">
    <property type="component" value="Unassembled WGS sequence"/>
</dbReference>
<keyword evidence="2" id="KW-1185">Reference proteome</keyword>
<dbReference type="OrthoDB" id="9844667at2"/>
<dbReference type="RefSeq" id="WP_035554462.1">
    <property type="nucleotide sequence ID" value="NZ_AWFH01000056.1"/>
</dbReference>
<reference evidence="1 2" key="1">
    <citation type="journal article" date="2014" name="Antonie Van Leeuwenhoek">
        <title>Hyphomonas beringensis sp. nov. and Hyphomonas chukchiensis sp. nov., isolated from surface seawater of the Bering Sea and Chukchi Sea.</title>
        <authorList>
            <person name="Li C."/>
            <person name="Lai Q."/>
            <person name="Li G."/>
            <person name="Dong C."/>
            <person name="Wang J."/>
            <person name="Liao Y."/>
            <person name="Shao Z."/>
        </authorList>
    </citation>
    <scope>NUCLEOTIDE SEQUENCE [LARGE SCALE GENOMIC DNA]</scope>
    <source>
        <strain evidence="1 2">22II1-22F38</strain>
    </source>
</reference>
<proteinExistence type="predicted"/>
<name>A0A059DYI2_9PROT</name>
<evidence type="ECO:0000313" key="1">
    <source>
        <dbReference type="EMBL" id="KCZ58625.1"/>
    </source>
</evidence>
<sequence>MPSDIAVEFAPAEESIEWANRAIAELGDQISKFFSGGVAEVVTHTNADTSQNVQKLKLTTDIPKDFRRKATEALNNARHSFDQSVFAARNILATKSNKGINYPWARDPDDLDQLLDRRKIDSRLWDTIKSHEPYRTSDKYSGGNDLIRLLATIANNKHTVGLTVDAVIARTRYPTITGGPIQKLEVLRPVWNARTKEAELIRWIGEAKIEGEYEFNLLMCLKDSRLPQPVSAVDALSDFTKHATDVCESIKAKCVELTQ</sequence>
<accession>A0A059DYI2</accession>
<dbReference type="AlphaFoldDB" id="A0A059DYI2"/>
<organism evidence="1 2">
    <name type="scientific">Hyphomonas atlantica</name>
    <dbReference type="NCBI Taxonomy" id="1280948"/>
    <lineage>
        <taxon>Bacteria</taxon>
        <taxon>Pseudomonadati</taxon>
        <taxon>Pseudomonadota</taxon>
        <taxon>Alphaproteobacteria</taxon>
        <taxon>Hyphomonadales</taxon>
        <taxon>Hyphomonadaceae</taxon>
        <taxon>Hyphomonas</taxon>
    </lineage>
</organism>